<evidence type="ECO:0000313" key="3">
    <source>
        <dbReference type="Proteomes" id="UP000321926"/>
    </source>
</evidence>
<feature type="domain" description="SnoaL-like" evidence="1">
    <location>
        <begin position="7"/>
        <end position="113"/>
    </location>
</feature>
<accession>A0A5C8IIA6</accession>
<dbReference type="AlphaFoldDB" id="A0A5C8IIA6"/>
<gene>
    <name evidence="2" type="ORF">FVR03_23945</name>
</gene>
<reference evidence="2 3" key="1">
    <citation type="submission" date="2019-08" db="EMBL/GenBank/DDBJ databases">
        <authorList>
            <person name="Shi S."/>
        </authorList>
    </citation>
    <scope>NUCLEOTIDE SEQUENCE [LARGE SCALE GENOMIC DNA]</scope>
    <source>
        <strain evidence="2 3">GY10130</strain>
    </source>
</reference>
<dbReference type="Proteomes" id="UP000321926">
    <property type="component" value="Unassembled WGS sequence"/>
</dbReference>
<comment type="caution">
    <text evidence="2">The sequence shown here is derived from an EMBL/GenBank/DDBJ whole genome shotgun (WGS) entry which is preliminary data.</text>
</comment>
<dbReference type="PANTHER" id="PTHR41252">
    <property type="entry name" value="BLR2505 PROTEIN"/>
    <property type="match status" value="1"/>
</dbReference>
<dbReference type="InterPro" id="IPR037401">
    <property type="entry name" value="SnoaL-like"/>
</dbReference>
<dbReference type="PANTHER" id="PTHR41252:SF1">
    <property type="entry name" value="BLR2505 PROTEIN"/>
    <property type="match status" value="1"/>
</dbReference>
<protein>
    <recommendedName>
        <fullName evidence="1">SnoaL-like domain-containing protein</fullName>
    </recommendedName>
</protein>
<proteinExistence type="predicted"/>
<evidence type="ECO:0000313" key="2">
    <source>
        <dbReference type="EMBL" id="TXK20940.1"/>
    </source>
</evidence>
<keyword evidence="3" id="KW-1185">Reference proteome</keyword>
<organism evidence="2 3">
    <name type="scientific">Pontibacter qinzhouensis</name>
    <dbReference type="NCBI Taxonomy" id="2603253"/>
    <lineage>
        <taxon>Bacteria</taxon>
        <taxon>Pseudomonadati</taxon>
        <taxon>Bacteroidota</taxon>
        <taxon>Cytophagia</taxon>
        <taxon>Cytophagales</taxon>
        <taxon>Hymenobacteraceae</taxon>
        <taxon>Pontibacter</taxon>
    </lineage>
</organism>
<sequence length="134" mass="15325">MSTKNVVENYFNAMKEGRFADMQKYVSPNQKYWISGDGSWAFGGYNSPESMGKLWAIVAERFPDGLNLTIDSILTDGEYAAVQVHNHATRIDGKIYDNYILVHLRVQNGMITEQREYLDTIMINELFCGELETN</sequence>
<dbReference type="Pfam" id="PF12680">
    <property type="entry name" value="SnoaL_2"/>
    <property type="match status" value="1"/>
</dbReference>
<dbReference type="RefSeq" id="WP_147924294.1">
    <property type="nucleotide sequence ID" value="NZ_VRTY01000196.1"/>
</dbReference>
<dbReference type="OrthoDB" id="893200at2"/>
<dbReference type="EMBL" id="VRTY01000196">
    <property type="protein sequence ID" value="TXK20940.1"/>
    <property type="molecule type" value="Genomic_DNA"/>
</dbReference>
<name>A0A5C8IIA6_9BACT</name>
<dbReference type="Gene3D" id="3.10.450.50">
    <property type="match status" value="1"/>
</dbReference>
<dbReference type="SUPFAM" id="SSF54427">
    <property type="entry name" value="NTF2-like"/>
    <property type="match status" value="1"/>
</dbReference>
<evidence type="ECO:0000259" key="1">
    <source>
        <dbReference type="Pfam" id="PF12680"/>
    </source>
</evidence>
<dbReference type="InterPro" id="IPR032710">
    <property type="entry name" value="NTF2-like_dom_sf"/>
</dbReference>